<protein>
    <submittedName>
        <fullName evidence="2">Uncharacterized protein</fullName>
    </submittedName>
</protein>
<accession>D8RBJ8</accession>
<reference evidence="2 3" key="1">
    <citation type="journal article" date="2011" name="Science">
        <title>The Selaginella genome identifies genetic changes associated with the evolution of vascular plants.</title>
        <authorList>
            <person name="Banks J.A."/>
            <person name="Nishiyama T."/>
            <person name="Hasebe M."/>
            <person name="Bowman J.L."/>
            <person name="Gribskov M."/>
            <person name="dePamphilis C."/>
            <person name="Albert V.A."/>
            <person name="Aono N."/>
            <person name="Aoyama T."/>
            <person name="Ambrose B.A."/>
            <person name="Ashton N.W."/>
            <person name="Axtell M.J."/>
            <person name="Barker E."/>
            <person name="Barker M.S."/>
            <person name="Bennetzen J.L."/>
            <person name="Bonawitz N.D."/>
            <person name="Chapple C."/>
            <person name="Cheng C."/>
            <person name="Correa L.G."/>
            <person name="Dacre M."/>
            <person name="DeBarry J."/>
            <person name="Dreyer I."/>
            <person name="Elias M."/>
            <person name="Engstrom E.M."/>
            <person name="Estelle M."/>
            <person name="Feng L."/>
            <person name="Finet C."/>
            <person name="Floyd S.K."/>
            <person name="Frommer W.B."/>
            <person name="Fujita T."/>
            <person name="Gramzow L."/>
            <person name="Gutensohn M."/>
            <person name="Harholt J."/>
            <person name="Hattori M."/>
            <person name="Heyl A."/>
            <person name="Hirai T."/>
            <person name="Hiwatashi Y."/>
            <person name="Ishikawa M."/>
            <person name="Iwata M."/>
            <person name="Karol K.G."/>
            <person name="Koehler B."/>
            <person name="Kolukisaoglu U."/>
            <person name="Kubo M."/>
            <person name="Kurata T."/>
            <person name="Lalonde S."/>
            <person name="Li K."/>
            <person name="Li Y."/>
            <person name="Litt A."/>
            <person name="Lyons E."/>
            <person name="Manning G."/>
            <person name="Maruyama T."/>
            <person name="Michael T.P."/>
            <person name="Mikami K."/>
            <person name="Miyazaki S."/>
            <person name="Morinaga S."/>
            <person name="Murata T."/>
            <person name="Mueller-Roeber B."/>
            <person name="Nelson D.R."/>
            <person name="Obara M."/>
            <person name="Oguri Y."/>
            <person name="Olmstead R.G."/>
            <person name="Onodera N."/>
            <person name="Petersen B.L."/>
            <person name="Pils B."/>
            <person name="Prigge M."/>
            <person name="Rensing S.A."/>
            <person name="Riano-Pachon D.M."/>
            <person name="Roberts A.W."/>
            <person name="Sato Y."/>
            <person name="Scheller H.V."/>
            <person name="Schulz B."/>
            <person name="Schulz C."/>
            <person name="Shakirov E.V."/>
            <person name="Shibagaki N."/>
            <person name="Shinohara N."/>
            <person name="Shippen D.E."/>
            <person name="Soerensen I."/>
            <person name="Sotooka R."/>
            <person name="Sugimoto N."/>
            <person name="Sugita M."/>
            <person name="Sumikawa N."/>
            <person name="Tanurdzic M."/>
            <person name="Theissen G."/>
            <person name="Ulvskov P."/>
            <person name="Wakazuki S."/>
            <person name="Weng J.K."/>
            <person name="Willats W.W."/>
            <person name="Wipf D."/>
            <person name="Wolf P.G."/>
            <person name="Yang L."/>
            <person name="Zimmer A.D."/>
            <person name="Zhu Q."/>
            <person name="Mitros T."/>
            <person name="Hellsten U."/>
            <person name="Loque D."/>
            <person name="Otillar R."/>
            <person name="Salamov A."/>
            <person name="Schmutz J."/>
            <person name="Shapiro H."/>
            <person name="Lindquist E."/>
            <person name="Lucas S."/>
            <person name="Rokhsar D."/>
            <person name="Grigoriev I.V."/>
        </authorList>
    </citation>
    <scope>NUCLEOTIDE SEQUENCE [LARGE SCALE GENOMIC DNA]</scope>
</reference>
<dbReference type="Gramene" id="EFJ30809">
    <property type="protein sequence ID" value="EFJ30809"/>
    <property type="gene ID" value="SELMODRAFT_409471"/>
</dbReference>
<evidence type="ECO:0000256" key="1">
    <source>
        <dbReference type="SAM" id="MobiDB-lite"/>
    </source>
</evidence>
<dbReference type="EMBL" id="GL377575">
    <property type="protein sequence ID" value="EFJ30809.1"/>
    <property type="molecule type" value="Genomic_DNA"/>
</dbReference>
<feature type="region of interest" description="Disordered" evidence="1">
    <location>
        <begin position="29"/>
        <end position="53"/>
    </location>
</feature>
<dbReference type="AlphaFoldDB" id="D8RBJ8"/>
<dbReference type="HOGENOM" id="CLU_1191615_0_0_1"/>
<dbReference type="InParanoid" id="D8RBJ8"/>
<dbReference type="Proteomes" id="UP000001514">
    <property type="component" value="Unassembled WGS sequence"/>
</dbReference>
<keyword evidence="3" id="KW-1185">Reference proteome</keyword>
<sequence length="233" mass="26690">MDSFVSKVHSGMRIERELIIDNDILMRDEDQKKDREVTLKKRGRDENEEAKGGKVMIKRTKMDQQLQDKEIKGEQEDPKACSRGPIIVKIKLNPPNSVPNPAKVEATRKITSKKPMRREVKAKMPMRRKVKSKVTKQLETSMTMKIECEPVNKLKGGNKVAVHANMGREAPAQFLSFSDAPRTTAPKTSKRVCASKKMQIFQFAKSLKHVKTAKISNAWLNDMVLLHKRKELW</sequence>
<evidence type="ECO:0000313" key="3">
    <source>
        <dbReference type="Proteomes" id="UP000001514"/>
    </source>
</evidence>
<organism evidence="3">
    <name type="scientific">Selaginella moellendorffii</name>
    <name type="common">Spikemoss</name>
    <dbReference type="NCBI Taxonomy" id="88036"/>
    <lineage>
        <taxon>Eukaryota</taxon>
        <taxon>Viridiplantae</taxon>
        <taxon>Streptophyta</taxon>
        <taxon>Embryophyta</taxon>
        <taxon>Tracheophyta</taxon>
        <taxon>Lycopodiopsida</taxon>
        <taxon>Selaginellales</taxon>
        <taxon>Selaginellaceae</taxon>
        <taxon>Selaginella</taxon>
    </lineage>
</organism>
<evidence type="ECO:0000313" key="2">
    <source>
        <dbReference type="EMBL" id="EFJ30809.1"/>
    </source>
</evidence>
<name>D8RBJ8_SELML</name>
<proteinExistence type="predicted"/>
<dbReference type="KEGG" id="smo:SELMODRAFT_409471"/>
<gene>
    <name evidence="2" type="ORF">SELMODRAFT_409471</name>
</gene>
<feature type="compositionally biased region" description="Basic and acidic residues" evidence="1">
    <location>
        <begin position="29"/>
        <end position="52"/>
    </location>
</feature>